<gene>
    <name evidence="1" type="ORF">GCM10010334_77160</name>
</gene>
<accession>A0A918X803</accession>
<reference evidence="1" key="2">
    <citation type="submission" date="2020-09" db="EMBL/GenBank/DDBJ databases">
        <authorList>
            <person name="Sun Q."/>
            <person name="Ohkuma M."/>
        </authorList>
    </citation>
    <scope>NUCLEOTIDE SEQUENCE</scope>
    <source>
        <strain evidence="1">JCM 4637</strain>
    </source>
</reference>
<comment type="caution">
    <text evidence="1">The sequence shown here is derived from an EMBL/GenBank/DDBJ whole genome shotgun (WGS) entry which is preliminary data.</text>
</comment>
<evidence type="ECO:0000313" key="2">
    <source>
        <dbReference type="Proteomes" id="UP000638353"/>
    </source>
</evidence>
<dbReference type="EMBL" id="BMVC01000024">
    <property type="protein sequence ID" value="GHD16246.1"/>
    <property type="molecule type" value="Genomic_DNA"/>
</dbReference>
<sequence length="144" mass="15939">MPLMLGPAPARRYGARRWPTRPAGDLNCRKKEHRCAENSPELRDRIGHDALGHQIAGSLIRNGYTTGDTVGRASLSAIEDCQSISVKGLERLAAHGLINPTKDPGQELIDALARKKPLYEQDARRLVESYRQYVLDAVSPSDRP</sequence>
<organism evidence="1 2">
    <name type="scientific">Streptomyces finlayi</name>
    <dbReference type="NCBI Taxonomy" id="67296"/>
    <lineage>
        <taxon>Bacteria</taxon>
        <taxon>Bacillati</taxon>
        <taxon>Actinomycetota</taxon>
        <taxon>Actinomycetes</taxon>
        <taxon>Kitasatosporales</taxon>
        <taxon>Streptomycetaceae</taxon>
        <taxon>Streptomyces</taxon>
    </lineage>
</organism>
<dbReference type="Proteomes" id="UP000638353">
    <property type="component" value="Unassembled WGS sequence"/>
</dbReference>
<dbReference type="AlphaFoldDB" id="A0A918X803"/>
<protein>
    <submittedName>
        <fullName evidence="1">Uncharacterized protein</fullName>
    </submittedName>
</protein>
<evidence type="ECO:0000313" key="1">
    <source>
        <dbReference type="EMBL" id="GHD16246.1"/>
    </source>
</evidence>
<reference evidence="1" key="1">
    <citation type="journal article" date="2014" name="Int. J. Syst. Evol. Microbiol.">
        <title>Complete genome sequence of Corynebacterium casei LMG S-19264T (=DSM 44701T), isolated from a smear-ripened cheese.</title>
        <authorList>
            <consortium name="US DOE Joint Genome Institute (JGI-PGF)"/>
            <person name="Walter F."/>
            <person name="Albersmeier A."/>
            <person name="Kalinowski J."/>
            <person name="Ruckert C."/>
        </authorList>
    </citation>
    <scope>NUCLEOTIDE SEQUENCE</scope>
    <source>
        <strain evidence="1">JCM 4637</strain>
    </source>
</reference>
<proteinExistence type="predicted"/>
<name>A0A918X803_9ACTN</name>